<dbReference type="InterPro" id="IPR027881">
    <property type="entry name" value="SOGA_CC"/>
</dbReference>
<feature type="compositionally biased region" description="Polar residues" evidence="6">
    <location>
        <begin position="199"/>
        <end position="214"/>
    </location>
</feature>
<sequence>MNYENGDGVTQRQPPQSPHQLRAEQQQASDQRHAQRSITPAKPKDSLAASLTKIKASSSAPNLSNRPGDRSRLPPRTQWNGRDLKPEKGKQSGKPLAPVAGSHMHRRKLSGPRKLSDRSNGSDELTKDCTPDKLSPSDSSSDPFDCTSEEKKFPTTSSDTESLSRGAGVNEGRSEVAHGDGVPGRNGRADQQVKMSVGNDATVSLGQETGQGRDSPSDERSFTSSDSRLNFRASFTLSDLQEELIHGMQEEFVREIEELRSENDYLKDELEELQAEMLEMRDEYLEEDMYQLQVLRQQLDQANKSCRILQYRLRKAERRSLQVAQTGHIDGELICTLEQDLKVAKDVSIRLHRELEAVERKRAELEQENTDLRERLQELEVARQVLQAEMEKTRENSLKRKGSRSSFKTEKKLLSQEDSADLRCQLHFAKEESTLMCRKLAKLVRESEGMAEELARFRSLYGRVEGLVEGQAAPGQSHAHTREADIRVHLQLVEEEANLLSRRIVELEVENRGLRAEMDEMKHPELLEGAGQQGGASSRARAGEVERQSTALVGEVDHGRVGPDPSAQPEILCSGAADRVIQHGNHVLLCHLDSRVEPHPGALKGRGDEGHAHLTHGGLSLGMGNFPALLKIRDQACLLHSAICLLTASDSSHLHSPICQMATPAPLSPHSLTEQGILGKSHTKVDTLAHGLENLQVQLLAFMERVEVLKGVRRVEVQVGDALPAHVDAQDAENPVGLKGRHSQDQSEKQVKGQAEKGHGHIRDQAVAKCTQTTEQPDTVEDQKGYWVDLPRWDVLLPDCGLQTLQQHKLCSQDGLLLLSLQLRCFLKHWRHGNRLELEQRGRDFLEMSRVKSLCLLREEEGPAVPQSDSSSPLPVQDPLPLDNHKHTIPPDNHMELGDVSCTLLELKGVLQELTAEMLVGRRVSADLAHTFACARSAWEAERTELLSQINQSYQALHGEKSEQDTYTGTEANGTDLHRIKHLSSSSAEMLCPLHTSSIHRGETAGAKGQSGPRRSCQYQERADPYRTWDGPLRSSSFLDLSSAEVRRSHTAPERTGLRLYFSPPPCAAPTGGGRGPGRPSSPAAAAAGSPWRPT</sequence>
<keyword evidence="2" id="KW-0597">Phosphoprotein</keyword>
<evidence type="ECO:0000313" key="9">
    <source>
        <dbReference type="Proteomes" id="UP001044222"/>
    </source>
</evidence>
<feature type="compositionally biased region" description="Low complexity" evidence="6">
    <location>
        <begin position="1078"/>
        <end position="1095"/>
    </location>
</feature>
<dbReference type="PANTHER" id="PTHR15742">
    <property type="entry name" value="GIRDIN"/>
    <property type="match status" value="1"/>
</dbReference>
<dbReference type="EMBL" id="JAFIRN010000014">
    <property type="protein sequence ID" value="KAG5835952.1"/>
    <property type="molecule type" value="Genomic_DNA"/>
</dbReference>
<accession>A0A9D3LRY8</accession>
<protein>
    <recommendedName>
        <fullName evidence="7">SOGA coiled-coil domain-containing protein</fullName>
    </recommendedName>
</protein>
<dbReference type="GO" id="GO:0010506">
    <property type="term" value="P:regulation of autophagy"/>
    <property type="evidence" value="ECO:0007669"/>
    <property type="project" value="InterPro"/>
</dbReference>
<dbReference type="PANTHER" id="PTHR15742:SF1">
    <property type="entry name" value="PROTEIN SOGA1"/>
    <property type="match status" value="1"/>
</dbReference>
<feature type="compositionally biased region" description="Basic and acidic residues" evidence="6">
    <location>
        <begin position="114"/>
        <end position="131"/>
    </location>
</feature>
<dbReference type="InterPro" id="IPR049885">
    <property type="entry name" value="MTCL1-3"/>
</dbReference>
<feature type="region of interest" description="Disordered" evidence="6">
    <location>
        <begin position="392"/>
        <end position="411"/>
    </location>
</feature>
<comment type="subcellular location">
    <subcellularLocation>
        <location evidence="1">Membrane</location>
    </subcellularLocation>
</comment>
<name>A0A9D3LRY8_ANGAN</name>
<feature type="compositionally biased region" description="Basic and acidic residues" evidence="6">
    <location>
        <begin position="1045"/>
        <end position="1057"/>
    </location>
</feature>
<evidence type="ECO:0000313" key="8">
    <source>
        <dbReference type="EMBL" id="KAG5835952.1"/>
    </source>
</evidence>
<feature type="region of interest" description="Disordered" evidence="6">
    <location>
        <begin position="1043"/>
        <end position="1095"/>
    </location>
</feature>
<evidence type="ECO:0000256" key="4">
    <source>
        <dbReference type="ARBA" id="ARBA00023136"/>
    </source>
</evidence>
<evidence type="ECO:0000256" key="2">
    <source>
        <dbReference type="ARBA" id="ARBA00022553"/>
    </source>
</evidence>
<gene>
    <name evidence="8" type="ORF">ANANG_G00249470</name>
</gene>
<feature type="compositionally biased region" description="Polar residues" evidence="6">
    <location>
        <begin position="55"/>
        <end position="65"/>
    </location>
</feature>
<feature type="domain" description="SOGA coiled-coil" evidence="7">
    <location>
        <begin position="418"/>
        <end position="514"/>
    </location>
</feature>
<feature type="coiled-coil region" evidence="5">
    <location>
        <begin position="490"/>
        <end position="517"/>
    </location>
</feature>
<reference evidence="8" key="1">
    <citation type="submission" date="2021-01" db="EMBL/GenBank/DDBJ databases">
        <title>A chromosome-scale assembly of European eel, Anguilla anguilla.</title>
        <authorList>
            <person name="Henkel C."/>
            <person name="Jong-Raadsen S.A."/>
            <person name="Dufour S."/>
            <person name="Weltzien F.-A."/>
            <person name="Palstra A.P."/>
            <person name="Pelster B."/>
            <person name="Spaink H.P."/>
            <person name="Van Den Thillart G.E."/>
            <person name="Jansen H."/>
            <person name="Zahm M."/>
            <person name="Klopp C."/>
            <person name="Cedric C."/>
            <person name="Louis A."/>
            <person name="Berthelot C."/>
            <person name="Parey E."/>
            <person name="Roest Crollius H."/>
            <person name="Montfort J."/>
            <person name="Robinson-Rechavi M."/>
            <person name="Bucao C."/>
            <person name="Bouchez O."/>
            <person name="Gislard M."/>
            <person name="Lluch J."/>
            <person name="Milhes M."/>
            <person name="Lampietro C."/>
            <person name="Lopez Roques C."/>
            <person name="Donnadieu C."/>
            <person name="Braasch I."/>
            <person name="Desvignes T."/>
            <person name="Postlethwait J."/>
            <person name="Bobe J."/>
            <person name="Guiguen Y."/>
            <person name="Dirks R."/>
        </authorList>
    </citation>
    <scope>NUCLEOTIDE SEQUENCE</scope>
    <source>
        <strain evidence="8">Tag_6206</strain>
        <tissue evidence="8">Liver</tissue>
    </source>
</reference>
<feature type="region of interest" description="Disordered" evidence="6">
    <location>
        <begin position="1"/>
        <end position="226"/>
    </location>
</feature>
<feature type="compositionally biased region" description="Polar residues" evidence="6">
    <location>
        <begin position="154"/>
        <end position="163"/>
    </location>
</feature>
<evidence type="ECO:0000256" key="6">
    <source>
        <dbReference type="SAM" id="MobiDB-lite"/>
    </source>
</evidence>
<dbReference type="AlphaFoldDB" id="A0A9D3LRY8"/>
<proteinExistence type="predicted"/>
<evidence type="ECO:0000256" key="3">
    <source>
        <dbReference type="ARBA" id="ARBA00023054"/>
    </source>
</evidence>
<comment type="caution">
    <text evidence="8">The sequence shown here is derived from an EMBL/GenBank/DDBJ whole genome shotgun (WGS) entry which is preliminary data.</text>
</comment>
<keyword evidence="4" id="KW-0472">Membrane</keyword>
<feature type="compositionally biased region" description="Basic and acidic residues" evidence="6">
    <location>
        <begin position="742"/>
        <end position="766"/>
    </location>
</feature>
<keyword evidence="3 5" id="KW-0175">Coiled coil</keyword>
<dbReference type="Proteomes" id="UP001044222">
    <property type="component" value="Chromosome 14"/>
</dbReference>
<evidence type="ECO:0000256" key="1">
    <source>
        <dbReference type="ARBA" id="ARBA00004370"/>
    </source>
</evidence>
<dbReference type="GO" id="GO:0016020">
    <property type="term" value="C:membrane"/>
    <property type="evidence" value="ECO:0007669"/>
    <property type="project" value="UniProtKB-SubCell"/>
</dbReference>
<evidence type="ECO:0000256" key="5">
    <source>
        <dbReference type="SAM" id="Coils"/>
    </source>
</evidence>
<keyword evidence="9" id="KW-1185">Reference proteome</keyword>
<feature type="region of interest" description="Disordered" evidence="6">
    <location>
        <begin position="726"/>
        <end position="778"/>
    </location>
</feature>
<organism evidence="8 9">
    <name type="scientific">Anguilla anguilla</name>
    <name type="common">European freshwater eel</name>
    <name type="synonym">Muraena anguilla</name>
    <dbReference type="NCBI Taxonomy" id="7936"/>
    <lineage>
        <taxon>Eukaryota</taxon>
        <taxon>Metazoa</taxon>
        <taxon>Chordata</taxon>
        <taxon>Craniata</taxon>
        <taxon>Vertebrata</taxon>
        <taxon>Euteleostomi</taxon>
        <taxon>Actinopterygii</taxon>
        <taxon>Neopterygii</taxon>
        <taxon>Teleostei</taxon>
        <taxon>Anguilliformes</taxon>
        <taxon>Anguillidae</taxon>
        <taxon>Anguilla</taxon>
    </lineage>
</organism>
<feature type="coiled-coil region" evidence="5">
    <location>
        <begin position="249"/>
        <end position="319"/>
    </location>
</feature>
<dbReference type="Pfam" id="PF11365">
    <property type="entry name" value="SOGA"/>
    <property type="match status" value="1"/>
</dbReference>
<evidence type="ECO:0000259" key="7">
    <source>
        <dbReference type="Pfam" id="PF11365"/>
    </source>
</evidence>
<feature type="region of interest" description="Disordered" evidence="6">
    <location>
        <begin position="1002"/>
        <end position="1031"/>
    </location>
</feature>
<dbReference type="GO" id="GO:0005615">
    <property type="term" value="C:extracellular space"/>
    <property type="evidence" value="ECO:0007669"/>
    <property type="project" value="InterPro"/>
</dbReference>